<accession>A0ACD3A088</accession>
<protein>
    <submittedName>
        <fullName evidence="1">Uncharacterized protein</fullName>
    </submittedName>
</protein>
<dbReference type="EMBL" id="ML209104">
    <property type="protein sequence ID" value="TFK59022.1"/>
    <property type="molecule type" value="Genomic_DNA"/>
</dbReference>
<gene>
    <name evidence="1" type="ORF">BDN72DRAFT_865488</name>
</gene>
<proteinExistence type="predicted"/>
<reference evidence="1 2" key="1">
    <citation type="journal article" date="2019" name="Nat. Ecol. Evol.">
        <title>Megaphylogeny resolves global patterns of mushroom evolution.</title>
        <authorList>
            <person name="Varga T."/>
            <person name="Krizsan K."/>
            <person name="Foldi C."/>
            <person name="Dima B."/>
            <person name="Sanchez-Garcia M."/>
            <person name="Sanchez-Ramirez S."/>
            <person name="Szollosi G.J."/>
            <person name="Szarkandi J.G."/>
            <person name="Papp V."/>
            <person name="Albert L."/>
            <person name="Andreopoulos W."/>
            <person name="Angelini C."/>
            <person name="Antonin V."/>
            <person name="Barry K.W."/>
            <person name="Bougher N.L."/>
            <person name="Buchanan P."/>
            <person name="Buyck B."/>
            <person name="Bense V."/>
            <person name="Catcheside P."/>
            <person name="Chovatia M."/>
            <person name="Cooper J."/>
            <person name="Damon W."/>
            <person name="Desjardin D."/>
            <person name="Finy P."/>
            <person name="Geml J."/>
            <person name="Haridas S."/>
            <person name="Hughes K."/>
            <person name="Justo A."/>
            <person name="Karasinski D."/>
            <person name="Kautmanova I."/>
            <person name="Kiss B."/>
            <person name="Kocsube S."/>
            <person name="Kotiranta H."/>
            <person name="LaButti K.M."/>
            <person name="Lechner B.E."/>
            <person name="Liimatainen K."/>
            <person name="Lipzen A."/>
            <person name="Lukacs Z."/>
            <person name="Mihaltcheva S."/>
            <person name="Morgado L.N."/>
            <person name="Niskanen T."/>
            <person name="Noordeloos M.E."/>
            <person name="Ohm R.A."/>
            <person name="Ortiz-Santana B."/>
            <person name="Ovrebo C."/>
            <person name="Racz N."/>
            <person name="Riley R."/>
            <person name="Savchenko A."/>
            <person name="Shiryaev A."/>
            <person name="Soop K."/>
            <person name="Spirin V."/>
            <person name="Szebenyi C."/>
            <person name="Tomsovsky M."/>
            <person name="Tulloss R.E."/>
            <person name="Uehling J."/>
            <person name="Grigoriev I.V."/>
            <person name="Vagvolgyi C."/>
            <person name="Papp T."/>
            <person name="Martin F.M."/>
            <person name="Miettinen O."/>
            <person name="Hibbett D.S."/>
            <person name="Nagy L.G."/>
        </authorList>
    </citation>
    <scope>NUCLEOTIDE SEQUENCE [LARGE SCALE GENOMIC DNA]</scope>
    <source>
        <strain evidence="1 2">NL-1719</strain>
    </source>
</reference>
<dbReference type="Proteomes" id="UP000308600">
    <property type="component" value="Unassembled WGS sequence"/>
</dbReference>
<evidence type="ECO:0000313" key="1">
    <source>
        <dbReference type="EMBL" id="TFK59022.1"/>
    </source>
</evidence>
<evidence type="ECO:0000313" key="2">
    <source>
        <dbReference type="Proteomes" id="UP000308600"/>
    </source>
</evidence>
<keyword evidence="2" id="KW-1185">Reference proteome</keyword>
<organism evidence="1 2">
    <name type="scientific">Pluteus cervinus</name>
    <dbReference type="NCBI Taxonomy" id="181527"/>
    <lineage>
        <taxon>Eukaryota</taxon>
        <taxon>Fungi</taxon>
        <taxon>Dikarya</taxon>
        <taxon>Basidiomycota</taxon>
        <taxon>Agaricomycotina</taxon>
        <taxon>Agaricomycetes</taxon>
        <taxon>Agaricomycetidae</taxon>
        <taxon>Agaricales</taxon>
        <taxon>Pluteineae</taxon>
        <taxon>Pluteaceae</taxon>
        <taxon>Pluteus</taxon>
    </lineage>
</organism>
<sequence length="316" mass="35577">MTCWDWIGLDSPQFVESRAGPQHLLNHIRGHIIVQYTDAALSGWQPRPVAAIFRLFHESLDLGRLHLEVFGVFTRLPWAWGRTSMIRRWSFDLDGLRPTLRLIDVDFWGFHHPPKMDVLNSVIRVKVVLNRGFWAQSRASLGVLPALARPVTSVSEPQLQRDFLLLVAVSVGVSPQVSLDINSRTEPAVLFIVFLDASIPRFTRLRPTQPSGLSAHGTNGPPPNVLFMLKVFQRFVFAGLRLVLHCQSLGLAVSNLEPQLNNFILELFGFLVQLIGSNPRDILSTPDLNTNAALCHNLQVFWPDLSSSSDYQHSLR</sequence>
<name>A0ACD3A088_9AGAR</name>